<dbReference type="AlphaFoldDB" id="A0AA41ZPJ0"/>
<feature type="transmembrane region" description="Helical" evidence="1">
    <location>
        <begin position="58"/>
        <end position="80"/>
    </location>
</feature>
<feature type="transmembrane region" description="Helical" evidence="1">
    <location>
        <begin position="6"/>
        <end position="22"/>
    </location>
</feature>
<comment type="caution">
    <text evidence="2">The sequence shown here is derived from an EMBL/GenBank/DDBJ whole genome shotgun (WGS) entry which is preliminary data.</text>
</comment>
<dbReference type="Proteomes" id="UP001165678">
    <property type="component" value="Unassembled WGS sequence"/>
</dbReference>
<evidence type="ECO:0000313" key="3">
    <source>
        <dbReference type="Proteomes" id="UP001165678"/>
    </source>
</evidence>
<keyword evidence="1" id="KW-1133">Transmembrane helix</keyword>
<name>A0AA41ZPJ0_9GAMM</name>
<organism evidence="2 3">
    <name type="scientific">Larsenimonas rhizosphaerae</name>
    <dbReference type="NCBI Taxonomy" id="2944682"/>
    <lineage>
        <taxon>Bacteria</taxon>
        <taxon>Pseudomonadati</taxon>
        <taxon>Pseudomonadota</taxon>
        <taxon>Gammaproteobacteria</taxon>
        <taxon>Oceanospirillales</taxon>
        <taxon>Halomonadaceae</taxon>
        <taxon>Larsenimonas</taxon>
    </lineage>
</organism>
<keyword evidence="1" id="KW-0472">Membrane</keyword>
<protein>
    <submittedName>
        <fullName evidence="2">Uncharacterized protein</fullName>
    </submittedName>
</protein>
<gene>
    <name evidence="2" type="ORF">OQ287_11270</name>
</gene>
<proteinExistence type="predicted"/>
<feature type="transmembrane region" description="Helical" evidence="1">
    <location>
        <begin position="29"/>
        <end position="52"/>
    </location>
</feature>
<accession>A0AA41ZPJ0</accession>
<dbReference type="RefSeq" id="WP_250939228.1">
    <property type="nucleotide sequence ID" value="NZ_JAMLJK010000004.1"/>
</dbReference>
<keyword evidence="1" id="KW-0812">Transmembrane</keyword>
<sequence length="86" mass="8889">MDILSWFFTGILTGLMFNVVVPQRIMLGFLGSMGAGALGGTGLAFIASLAGLLPEGEFSQLGIALAFAGAMGLNMLSCIFRLSTGR</sequence>
<keyword evidence="3" id="KW-1185">Reference proteome</keyword>
<reference evidence="2" key="1">
    <citation type="submission" date="2022-11" db="EMBL/GenBank/DDBJ databases">
        <title>Larsenimonas rhizosphaerae sp. nov., isolated from a tidal mudflat.</title>
        <authorList>
            <person name="Lee S.D."/>
            <person name="Kim I.S."/>
        </authorList>
    </citation>
    <scope>NUCLEOTIDE SEQUENCE</scope>
    <source>
        <strain evidence="2">GH2-1</strain>
    </source>
</reference>
<evidence type="ECO:0000256" key="1">
    <source>
        <dbReference type="SAM" id="Phobius"/>
    </source>
</evidence>
<dbReference type="EMBL" id="JAPIVE010000003">
    <property type="protein sequence ID" value="MCX2524820.1"/>
    <property type="molecule type" value="Genomic_DNA"/>
</dbReference>
<evidence type="ECO:0000313" key="2">
    <source>
        <dbReference type="EMBL" id="MCX2524820.1"/>
    </source>
</evidence>